<evidence type="ECO:0000256" key="1">
    <source>
        <dbReference type="SAM" id="MobiDB-lite"/>
    </source>
</evidence>
<keyword evidence="3" id="KW-1185">Reference proteome</keyword>
<feature type="region of interest" description="Disordered" evidence="1">
    <location>
        <begin position="75"/>
        <end position="101"/>
    </location>
</feature>
<feature type="region of interest" description="Disordered" evidence="1">
    <location>
        <begin position="46"/>
        <end position="65"/>
    </location>
</feature>
<dbReference type="EMBL" id="OZ035823">
    <property type="protein sequence ID" value="CAL1569094.1"/>
    <property type="molecule type" value="Genomic_DNA"/>
</dbReference>
<gene>
    <name evidence="2" type="ORF">KC01_LOCUS1587</name>
</gene>
<name>A0AAV2J158_KNICA</name>
<accession>A0AAV2J158</accession>
<sequence length="101" mass="11779">MYKKLHQKPINTLSFCGGPHCRPRRRNVCLFKHSCGRGYMHRDTNPDSNILKRRSSSATNKLKSAAGNFHRVRKHFNTRDRPPDPSVHMVCQEAQRVKRKP</sequence>
<protein>
    <submittedName>
        <fullName evidence="2">Uncharacterized protein</fullName>
    </submittedName>
</protein>
<organism evidence="2 3">
    <name type="scientific">Knipowitschia caucasica</name>
    <name type="common">Caucasian dwarf goby</name>
    <name type="synonym">Pomatoschistus caucasicus</name>
    <dbReference type="NCBI Taxonomy" id="637954"/>
    <lineage>
        <taxon>Eukaryota</taxon>
        <taxon>Metazoa</taxon>
        <taxon>Chordata</taxon>
        <taxon>Craniata</taxon>
        <taxon>Vertebrata</taxon>
        <taxon>Euteleostomi</taxon>
        <taxon>Actinopterygii</taxon>
        <taxon>Neopterygii</taxon>
        <taxon>Teleostei</taxon>
        <taxon>Neoteleostei</taxon>
        <taxon>Acanthomorphata</taxon>
        <taxon>Gobiaria</taxon>
        <taxon>Gobiiformes</taxon>
        <taxon>Gobioidei</taxon>
        <taxon>Gobiidae</taxon>
        <taxon>Gobiinae</taxon>
        <taxon>Knipowitschia</taxon>
    </lineage>
</organism>
<reference evidence="2 3" key="1">
    <citation type="submission" date="2024-04" db="EMBL/GenBank/DDBJ databases">
        <authorList>
            <person name="Waldvogel A.-M."/>
            <person name="Schoenle A."/>
        </authorList>
    </citation>
    <scope>NUCLEOTIDE SEQUENCE [LARGE SCALE GENOMIC DNA]</scope>
</reference>
<proteinExistence type="predicted"/>
<dbReference type="AlphaFoldDB" id="A0AAV2J158"/>
<evidence type="ECO:0000313" key="2">
    <source>
        <dbReference type="EMBL" id="CAL1569094.1"/>
    </source>
</evidence>
<evidence type="ECO:0000313" key="3">
    <source>
        <dbReference type="Proteomes" id="UP001497482"/>
    </source>
</evidence>
<dbReference type="Proteomes" id="UP001497482">
    <property type="component" value="Chromosome 1"/>
</dbReference>